<sequence length="253" mass="27836">MRAFLKTVHIRAVDSYNHSLKVHFWGSADTASSLLLDKSDGQVPLTFPNRKKITNNTRHMLPGKVAQGLGSFTAALRLADILIWLEGKKELREGVLVHQHQQGWVGHNEIMDKVQDICSFMNQFKKLNGVLQELSSRVSQESSASVGEKDVLTSLVNELTVIVRNKAALAVIKNIICIAFSVHVMMKGSWAVTQSSLEDLAGKGLKPKLPGLHHILLQAVAISPLVILLTQDITLKASCIEETILASLSTMMR</sequence>
<proteinExistence type="predicted"/>
<dbReference type="AlphaFoldDB" id="A0A9W8IPQ5"/>
<evidence type="ECO:0000313" key="2">
    <source>
        <dbReference type="Proteomes" id="UP001140091"/>
    </source>
</evidence>
<name>A0A9W8IPQ5_9AGAR</name>
<accession>A0A9W8IPQ5</accession>
<feature type="non-terminal residue" evidence="1">
    <location>
        <position position="1"/>
    </location>
</feature>
<evidence type="ECO:0000313" key="1">
    <source>
        <dbReference type="EMBL" id="KAJ2921041.1"/>
    </source>
</evidence>
<dbReference type="Proteomes" id="UP001140091">
    <property type="component" value="Unassembled WGS sequence"/>
</dbReference>
<protein>
    <submittedName>
        <fullName evidence="1">Uncharacterized protein</fullName>
    </submittedName>
</protein>
<comment type="caution">
    <text evidence="1">The sequence shown here is derived from an EMBL/GenBank/DDBJ whole genome shotgun (WGS) entry which is preliminary data.</text>
</comment>
<reference evidence="1" key="1">
    <citation type="submission" date="2022-06" db="EMBL/GenBank/DDBJ databases">
        <title>Genome Sequence of Candolleomyces eurysporus.</title>
        <authorList>
            <person name="Buettner E."/>
        </authorList>
    </citation>
    <scope>NUCLEOTIDE SEQUENCE</scope>
    <source>
        <strain evidence="1">VTCC 930004</strain>
    </source>
</reference>
<dbReference type="EMBL" id="JANBPK010001690">
    <property type="protein sequence ID" value="KAJ2921041.1"/>
    <property type="molecule type" value="Genomic_DNA"/>
</dbReference>
<keyword evidence="2" id="KW-1185">Reference proteome</keyword>
<gene>
    <name evidence="1" type="ORF">H1R20_g16052</name>
</gene>
<organism evidence="1 2">
    <name type="scientific">Candolleomyces eurysporus</name>
    <dbReference type="NCBI Taxonomy" id="2828524"/>
    <lineage>
        <taxon>Eukaryota</taxon>
        <taxon>Fungi</taxon>
        <taxon>Dikarya</taxon>
        <taxon>Basidiomycota</taxon>
        <taxon>Agaricomycotina</taxon>
        <taxon>Agaricomycetes</taxon>
        <taxon>Agaricomycetidae</taxon>
        <taxon>Agaricales</taxon>
        <taxon>Agaricineae</taxon>
        <taxon>Psathyrellaceae</taxon>
        <taxon>Candolleomyces</taxon>
    </lineage>
</organism>